<evidence type="ECO:0000313" key="13">
    <source>
        <dbReference type="Proteomes" id="UP001209570"/>
    </source>
</evidence>
<dbReference type="AlphaFoldDB" id="A0AAD5LPF9"/>
<evidence type="ECO:0000259" key="11">
    <source>
        <dbReference type="Pfam" id="PF05699"/>
    </source>
</evidence>
<dbReference type="GO" id="GO:0003677">
    <property type="term" value="F:DNA binding"/>
    <property type="evidence" value="ECO:0007669"/>
    <property type="project" value="UniProtKB-KW"/>
</dbReference>
<dbReference type="PANTHER" id="PTHR46481">
    <property type="entry name" value="ZINC FINGER BED DOMAIN-CONTAINING PROTEIN 4"/>
    <property type="match status" value="1"/>
</dbReference>
<dbReference type="GO" id="GO:0005634">
    <property type="term" value="C:nucleus"/>
    <property type="evidence" value="ECO:0007669"/>
    <property type="project" value="UniProtKB-SubCell"/>
</dbReference>
<dbReference type="Pfam" id="PF05699">
    <property type="entry name" value="Dimer_Tnp_hAT"/>
    <property type="match status" value="1"/>
</dbReference>
<evidence type="ECO:0000256" key="1">
    <source>
        <dbReference type="ARBA" id="ARBA00004123"/>
    </source>
</evidence>
<comment type="subcellular location">
    <subcellularLocation>
        <location evidence="1">Nucleus</location>
    </subcellularLocation>
</comment>
<feature type="domain" description="BED-type" evidence="10">
    <location>
        <begin position="160"/>
        <end position="201"/>
    </location>
</feature>
<keyword evidence="7" id="KW-0804">Transcription</keyword>
<evidence type="ECO:0000256" key="7">
    <source>
        <dbReference type="ARBA" id="ARBA00023163"/>
    </source>
</evidence>
<dbReference type="EMBL" id="JAKCXM010000050">
    <property type="protein sequence ID" value="KAJ0405093.1"/>
    <property type="molecule type" value="Genomic_DNA"/>
</dbReference>
<name>A0AAD5LPF9_PYTIN</name>
<feature type="region of interest" description="Disordered" evidence="9">
    <location>
        <begin position="94"/>
        <end position="137"/>
    </location>
</feature>
<feature type="compositionally biased region" description="Low complexity" evidence="9">
    <location>
        <begin position="237"/>
        <end position="260"/>
    </location>
</feature>
<evidence type="ECO:0008006" key="14">
    <source>
        <dbReference type="Google" id="ProtNLM"/>
    </source>
</evidence>
<keyword evidence="4" id="KW-0862">Zinc</keyword>
<feature type="compositionally biased region" description="Low complexity" evidence="9">
    <location>
        <begin position="287"/>
        <end position="304"/>
    </location>
</feature>
<dbReference type="GO" id="GO:0046983">
    <property type="term" value="F:protein dimerization activity"/>
    <property type="evidence" value="ECO:0007669"/>
    <property type="project" value="InterPro"/>
</dbReference>
<dbReference type="InterPro" id="IPR012337">
    <property type="entry name" value="RNaseH-like_sf"/>
</dbReference>
<dbReference type="InterPro" id="IPR003656">
    <property type="entry name" value="Znf_BED"/>
</dbReference>
<comment type="caution">
    <text evidence="12">The sequence shown here is derived from an EMBL/GenBank/DDBJ whole genome shotgun (WGS) entry which is preliminary data.</text>
</comment>
<protein>
    <recommendedName>
        <fullName evidence="14">HAT C-terminal dimerisation domain-containing protein</fullName>
    </recommendedName>
</protein>
<dbReference type="GO" id="GO:0008270">
    <property type="term" value="F:zinc ion binding"/>
    <property type="evidence" value="ECO:0007669"/>
    <property type="project" value="UniProtKB-KW"/>
</dbReference>
<dbReference type="Proteomes" id="UP001209570">
    <property type="component" value="Unassembled WGS sequence"/>
</dbReference>
<evidence type="ECO:0000256" key="6">
    <source>
        <dbReference type="ARBA" id="ARBA00023125"/>
    </source>
</evidence>
<evidence type="ECO:0000256" key="3">
    <source>
        <dbReference type="ARBA" id="ARBA00022771"/>
    </source>
</evidence>
<sequence length="683" mass="74090">MMEPSNSEPPLSDILPQDDDDSTVSPGPSTTPSSPSVSVSVSVVAVAADAALSVAAGGAVAGDAAASTTVAMIAGEVVDTDEAVALLQRHVAGHEAAPSSSASSTALAPATATATTTADPSNPTNPTSGPTTSTPSIQSNVSAVYRWYDIESTFSIKRREESSIARCRLCRQQGRQERKACVRFSKSVTSNLWRHLKENHPDVYASCASEKKKIQMHKLVSERKRARDRGQAVSAITSSAESSPATVSTTTTTTLVSTTANDDSDKLLDVGGDTERRRPAAKRTRRTTSSSSTTPTAAPHSASANPDMFFHDQYAMLNASLAGAHNTDKPRVHTVNADRIREAAAFLSLYEMVPIELCSSLAFRNLLNECHASSALMDDANMLASVFEAVTKLQDEQYIISSLVIPSVYTLLEKLRDISSIASSRDGMDLPEDMVAMKNNAYARLSSSFGYLFRSPDGEWSENQRCTFHWLWVATLLDPRTRPFIIKGPLDQVYFWDLVKNEAARISGAHKDTMDEDKGDLIAHEAPLEDDDPEKSSHHQEGPGSGDLWDDLQANLASCAQEEMLGASKSALEMTKSNNLIEVEVSFFQEEGRISLQENPLEWWQGMRLKYPFLARLARHVLSIPGHGHRGEDPLAADAGLYRNTNSQLTSTELTDFICATLNLTGDKIQPSEAPPRQLWSTV</sequence>
<keyword evidence="5" id="KW-0805">Transcription regulation</keyword>
<evidence type="ECO:0000313" key="12">
    <source>
        <dbReference type="EMBL" id="KAJ0405093.1"/>
    </source>
</evidence>
<proteinExistence type="predicted"/>
<feature type="region of interest" description="Disordered" evidence="9">
    <location>
        <begin position="528"/>
        <end position="547"/>
    </location>
</feature>
<evidence type="ECO:0000256" key="4">
    <source>
        <dbReference type="ARBA" id="ARBA00022833"/>
    </source>
</evidence>
<feature type="region of interest" description="Disordered" evidence="9">
    <location>
        <begin position="222"/>
        <end position="305"/>
    </location>
</feature>
<evidence type="ECO:0000256" key="9">
    <source>
        <dbReference type="SAM" id="MobiDB-lite"/>
    </source>
</evidence>
<evidence type="ECO:0000259" key="10">
    <source>
        <dbReference type="Pfam" id="PF02892"/>
    </source>
</evidence>
<feature type="compositionally biased region" description="Low complexity" evidence="9">
    <location>
        <begin position="23"/>
        <end position="37"/>
    </location>
</feature>
<keyword evidence="2" id="KW-0479">Metal-binding</keyword>
<dbReference type="Pfam" id="PF02892">
    <property type="entry name" value="zf-BED"/>
    <property type="match status" value="1"/>
</dbReference>
<feature type="compositionally biased region" description="Low complexity" evidence="9">
    <location>
        <begin position="96"/>
        <end position="136"/>
    </location>
</feature>
<feature type="region of interest" description="Disordered" evidence="9">
    <location>
        <begin position="1"/>
        <end position="37"/>
    </location>
</feature>
<evidence type="ECO:0000256" key="8">
    <source>
        <dbReference type="ARBA" id="ARBA00023242"/>
    </source>
</evidence>
<accession>A0AAD5LPF9</accession>
<keyword evidence="13" id="KW-1185">Reference proteome</keyword>
<organism evidence="12 13">
    <name type="scientific">Pythium insidiosum</name>
    <name type="common">Pythiosis disease agent</name>
    <dbReference type="NCBI Taxonomy" id="114742"/>
    <lineage>
        <taxon>Eukaryota</taxon>
        <taxon>Sar</taxon>
        <taxon>Stramenopiles</taxon>
        <taxon>Oomycota</taxon>
        <taxon>Peronosporomycetes</taxon>
        <taxon>Pythiales</taxon>
        <taxon>Pythiaceae</taxon>
        <taxon>Pythium</taxon>
    </lineage>
</organism>
<dbReference type="SUPFAM" id="SSF53098">
    <property type="entry name" value="Ribonuclease H-like"/>
    <property type="match status" value="1"/>
</dbReference>
<dbReference type="InterPro" id="IPR052035">
    <property type="entry name" value="ZnF_BED_domain_contain"/>
</dbReference>
<evidence type="ECO:0000256" key="5">
    <source>
        <dbReference type="ARBA" id="ARBA00023015"/>
    </source>
</evidence>
<keyword evidence="6" id="KW-0238">DNA-binding</keyword>
<reference evidence="12" key="1">
    <citation type="submission" date="2021-12" db="EMBL/GenBank/DDBJ databases">
        <title>Prjna785345.</title>
        <authorList>
            <person name="Rujirawat T."/>
            <person name="Krajaejun T."/>
        </authorList>
    </citation>
    <scope>NUCLEOTIDE SEQUENCE</scope>
    <source>
        <strain evidence="12">Pi057C3</strain>
    </source>
</reference>
<keyword evidence="3" id="KW-0863">Zinc-finger</keyword>
<feature type="domain" description="HAT C-terminal dimerisation" evidence="11">
    <location>
        <begin position="592"/>
        <end position="625"/>
    </location>
</feature>
<feature type="compositionally biased region" description="Basic and acidic residues" evidence="9">
    <location>
        <begin position="263"/>
        <end position="278"/>
    </location>
</feature>
<keyword evidence="8" id="KW-0539">Nucleus</keyword>
<evidence type="ECO:0000256" key="2">
    <source>
        <dbReference type="ARBA" id="ARBA00022723"/>
    </source>
</evidence>
<gene>
    <name evidence="12" type="ORF">P43SY_000504</name>
</gene>
<dbReference type="InterPro" id="IPR008906">
    <property type="entry name" value="HATC_C_dom"/>
</dbReference>
<dbReference type="PANTHER" id="PTHR46481:SF10">
    <property type="entry name" value="ZINC FINGER BED DOMAIN-CONTAINING PROTEIN 39"/>
    <property type="match status" value="1"/>
</dbReference>